<accession>A0A3N0Z909</accession>
<evidence type="ECO:0000256" key="1">
    <source>
        <dbReference type="SAM" id="MobiDB-lite"/>
    </source>
</evidence>
<name>A0A3N0Z909_ANAGA</name>
<sequence>MLYKNTAKTEHGKRKWAAYTKPAKVQKLLWARTGWPTLGHHGLNVGSSLVWAAHSEPKAVGLAWASPHWACLGLAWAGPSALGLFRHAPSGAQYRAHQCRSLPRQHCRSPARIFFSPEPTADPAARKAKSEQVHESAPISFTELTHEATVVPEPKPVNKSDQLHHHYGSSGLPHPSDSALVSRHSAYTLQTSGPSALPHPSTPPAQSGSSFPLTPPQSSFAPALPQSSGTLAPPRTLVTVAPSWPSGPSVLPSLHLY</sequence>
<organism evidence="2 3">
    <name type="scientific">Anabarilius grahami</name>
    <name type="common">Kanglang fish</name>
    <name type="synonym">Barilius grahami</name>
    <dbReference type="NCBI Taxonomy" id="495550"/>
    <lineage>
        <taxon>Eukaryota</taxon>
        <taxon>Metazoa</taxon>
        <taxon>Chordata</taxon>
        <taxon>Craniata</taxon>
        <taxon>Vertebrata</taxon>
        <taxon>Euteleostomi</taxon>
        <taxon>Actinopterygii</taxon>
        <taxon>Neopterygii</taxon>
        <taxon>Teleostei</taxon>
        <taxon>Ostariophysi</taxon>
        <taxon>Cypriniformes</taxon>
        <taxon>Xenocyprididae</taxon>
        <taxon>Xenocypridinae</taxon>
        <taxon>Xenocypridinae incertae sedis</taxon>
        <taxon>Anabarilius</taxon>
    </lineage>
</organism>
<feature type="compositionally biased region" description="Polar residues" evidence="1">
    <location>
        <begin position="204"/>
        <end position="230"/>
    </location>
</feature>
<comment type="caution">
    <text evidence="2">The sequence shown here is derived from an EMBL/GenBank/DDBJ whole genome shotgun (WGS) entry which is preliminary data.</text>
</comment>
<protein>
    <submittedName>
        <fullName evidence="2">Uncharacterized protein</fullName>
    </submittedName>
</protein>
<evidence type="ECO:0000313" key="3">
    <source>
        <dbReference type="Proteomes" id="UP000281406"/>
    </source>
</evidence>
<gene>
    <name evidence="2" type="ORF">DPX16_12786</name>
</gene>
<dbReference type="Proteomes" id="UP000281406">
    <property type="component" value="Unassembled WGS sequence"/>
</dbReference>
<evidence type="ECO:0000313" key="2">
    <source>
        <dbReference type="EMBL" id="ROL54917.1"/>
    </source>
</evidence>
<feature type="region of interest" description="Disordered" evidence="1">
    <location>
        <begin position="116"/>
        <end position="231"/>
    </location>
</feature>
<feature type="compositionally biased region" description="Polar residues" evidence="1">
    <location>
        <begin position="185"/>
        <end position="194"/>
    </location>
</feature>
<reference evidence="2 3" key="1">
    <citation type="submission" date="2018-10" db="EMBL/GenBank/DDBJ databases">
        <title>Genome assembly for a Yunnan-Guizhou Plateau 3E fish, Anabarilius grahami (Regan), and its evolutionary and genetic applications.</title>
        <authorList>
            <person name="Jiang W."/>
        </authorList>
    </citation>
    <scope>NUCLEOTIDE SEQUENCE [LARGE SCALE GENOMIC DNA]</scope>
    <source>
        <strain evidence="2">AG-KIZ</strain>
        <tissue evidence="2">Muscle</tissue>
    </source>
</reference>
<feature type="compositionally biased region" description="Basic and acidic residues" evidence="1">
    <location>
        <begin position="124"/>
        <end position="134"/>
    </location>
</feature>
<dbReference type="EMBL" id="RJVU01004028">
    <property type="protein sequence ID" value="ROL54917.1"/>
    <property type="molecule type" value="Genomic_DNA"/>
</dbReference>
<keyword evidence="3" id="KW-1185">Reference proteome</keyword>
<dbReference type="AlphaFoldDB" id="A0A3N0Z909"/>
<proteinExistence type="predicted"/>